<dbReference type="AlphaFoldDB" id="A0A1X7VTJ6"/>
<accession>A0A1X7VTJ6</accession>
<dbReference type="EnsemblMetazoa" id="Aqu2.1.43204_001">
    <property type="protein sequence ID" value="Aqu2.1.43204_001"/>
    <property type="gene ID" value="Aqu2.1.43204"/>
</dbReference>
<evidence type="ECO:0008006" key="2">
    <source>
        <dbReference type="Google" id="ProtNLM"/>
    </source>
</evidence>
<evidence type="ECO:0000313" key="1">
    <source>
        <dbReference type="EnsemblMetazoa" id="Aqu2.1.43204_001"/>
    </source>
</evidence>
<proteinExistence type="predicted"/>
<name>A0A1X7VTJ6_AMPQE</name>
<sequence>MSAGNDYGYFANPSKSWLLVKPNVLVTTKLLFANTNINMTSNGCRYLGSPIGSHQFVSEYIFNTMSEWVN</sequence>
<dbReference type="InParanoid" id="A0A1X7VTJ6"/>
<organism evidence="1">
    <name type="scientific">Amphimedon queenslandica</name>
    <name type="common">Sponge</name>
    <dbReference type="NCBI Taxonomy" id="400682"/>
    <lineage>
        <taxon>Eukaryota</taxon>
        <taxon>Metazoa</taxon>
        <taxon>Porifera</taxon>
        <taxon>Demospongiae</taxon>
        <taxon>Heteroscleromorpha</taxon>
        <taxon>Haplosclerida</taxon>
        <taxon>Niphatidae</taxon>
        <taxon>Amphimedon</taxon>
    </lineage>
</organism>
<reference evidence="1" key="1">
    <citation type="submission" date="2017-05" db="UniProtKB">
        <authorList>
            <consortium name="EnsemblMetazoa"/>
        </authorList>
    </citation>
    <scope>IDENTIFICATION</scope>
</reference>
<protein>
    <recommendedName>
        <fullName evidence="2">Reverse transcriptase domain-containing protein</fullName>
    </recommendedName>
</protein>